<dbReference type="Proteomes" id="UP000664940">
    <property type="component" value="Unassembled WGS sequence"/>
</dbReference>
<comment type="caution">
    <text evidence="4">The sequence shown here is derived from an EMBL/GenBank/DDBJ whole genome shotgun (WGS) entry which is preliminary data.</text>
</comment>
<dbReference type="EMBL" id="JABVXQ010000001">
    <property type="protein sequence ID" value="KAF6131001.1"/>
    <property type="molecule type" value="Genomic_DNA"/>
</dbReference>
<feature type="domain" description="Asparagine synthetase" evidence="3">
    <location>
        <begin position="88"/>
        <end position="147"/>
    </location>
</feature>
<dbReference type="InterPro" id="IPR050795">
    <property type="entry name" value="Asn_Synthetase"/>
</dbReference>
<dbReference type="InterPro" id="IPR001962">
    <property type="entry name" value="Asn_synthase"/>
</dbReference>
<organism evidence="4 5">
    <name type="scientific">Phyllostomus discolor</name>
    <name type="common">pale spear-nosed bat</name>
    <dbReference type="NCBI Taxonomy" id="89673"/>
    <lineage>
        <taxon>Eukaryota</taxon>
        <taxon>Metazoa</taxon>
        <taxon>Chordata</taxon>
        <taxon>Craniata</taxon>
        <taxon>Vertebrata</taxon>
        <taxon>Euteleostomi</taxon>
        <taxon>Mammalia</taxon>
        <taxon>Eutheria</taxon>
        <taxon>Laurasiatheria</taxon>
        <taxon>Chiroptera</taxon>
        <taxon>Yangochiroptera</taxon>
        <taxon>Phyllostomidae</taxon>
        <taxon>Phyllostominae</taxon>
        <taxon>Phyllostomus</taxon>
    </lineage>
</organism>
<evidence type="ECO:0000313" key="4">
    <source>
        <dbReference type="EMBL" id="KAF6131001.1"/>
    </source>
</evidence>
<evidence type="ECO:0000256" key="2">
    <source>
        <dbReference type="ARBA" id="ARBA00022840"/>
    </source>
</evidence>
<reference evidence="4 5" key="1">
    <citation type="journal article" date="2020" name="Nature">
        <title>Six reference-quality genomes reveal evolution of bat adaptations.</title>
        <authorList>
            <person name="Jebb D."/>
            <person name="Huang Z."/>
            <person name="Pippel M."/>
            <person name="Hughes G.M."/>
            <person name="Lavrichenko K."/>
            <person name="Devanna P."/>
            <person name="Winkler S."/>
            <person name="Jermiin L.S."/>
            <person name="Skirmuntt E.C."/>
            <person name="Katzourakis A."/>
            <person name="Burkitt-Gray L."/>
            <person name="Ray D.A."/>
            <person name="Sullivan K.A.M."/>
            <person name="Roscito J.G."/>
            <person name="Kirilenko B.M."/>
            <person name="Davalos L.M."/>
            <person name="Corthals A.P."/>
            <person name="Power M.L."/>
            <person name="Jones G."/>
            <person name="Ransome R.D."/>
            <person name="Dechmann D.K.N."/>
            <person name="Locatelli A.G."/>
            <person name="Puechmaille S.J."/>
            <person name="Fedrigo O."/>
            <person name="Jarvis E.D."/>
            <person name="Hiller M."/>
            <person name="Vernes S.C."/>
            <person name="Myers E.W."/>
            <person name="Teeling E.C."/>
        </authorList>
    </citation>
    <scope>NUCLEOTIDE SEQUENCE [LARGE SCALE GENOMIC DNA]</scope>
    <source>
        <strain evidence="4">Bat1K_MPI-CBG_1</strain>
    </source>
</reference>
<accession>A0A834EVN5</accession>
<dbReference type="SUPFAM" id="SSF52402">
    <property type="entry name" value="Adenine nucleotide alpha hydrolases-like"/>
    <property type="match status" value="1"/>
</dbReference>
<dbReference type="GO" id="GO:0006529">
    <property type="term" value="P:asparagine biosynthetic process"/>
    <property type="evidence" value="ECO:0007669"/>
    <property type="project" value="InterPro"/>
</dbReference>
<dbReference type="InterPro" id="IPR014729">
    <property type="entry name" value="Rossmann-like_a/b/a_fold"/>
</dbReference>
<dbReference type="GO" id="GO:0005524">
    <property type="term" value="F:ATP binding"/>
    <property type="evidence" value="ECO:0007669"/>
    <property type="project" value="UniProtKB-KW"/>
</dbReference>
<gene>
    <name evidence="4" type="ORF">HJG60_007922</name>
</gene>
<evidence type="ECO:0000313" key="5">
    <source>
        <dbReference type="Proteomes" id="UP000664940"/>
    </source>
</evidence>
<name>A0A834EVN5_9CHIR</name>
<evidence type="ECO:0000259" key="3">
    <source>
        <dbReference type="Pfam" id="PF00733"/>
    </source>
</evidence>
<dbReference type="Gene3D" id="3.40.50.620">
    <property type="entry name" value="HUPs"/>
    <property type="match status" value="1"/>
</dbReference>
<protein>
    <recommendedName>
        <fullName evidence="3">Asparagine synthetase domain-containing protein</fullName>
    </recommendedName>
</protein>
<dbReference type="PANTHER" id="PTHR11772:SF39">
    <property type="entry name" value="GLUTAMINE AMIDOTRANSFERASE TYPE-2 DOMAIN-CONTAINING PROTEIN"/>
    <property type="match status" value="1"/>
</dbReference>
<proteinExistence type="predicted"/>
<dbReference type="Pfam" id="PF00733">
    <property type="entry name" value="Asn_synthase"/>
    <property type="match status" value="1"/>
</dbReference>
<dbReference type="PANTHER" id="PTHR11772">
    <property type="entry name" value="ASPARAGINE SYNTHETASE"/>
    <property type="match status" value="1"/>
</dbReference>
<dbReference type="GO" id="GO:0005829">
    <property type="term" value="C:cytosol"/>
    <property type="evidence" value="ECO:0007669"/>
    <property type="project" value="TreeGrafter"/>
</dbReference>
<dbReference type="GO" id="GO:0004066">
    <property type="term" value="F:asparagine synthase (glutamine-hydrolyzing) activity"/>
    <property type="evidence" value="ECO:0007669"/>
    <property type="project" value="InterPro"/>
</dbReference>
<sequence length="163" mass="18074">MAEDGFLAVCSEAKGLVNLKYSTAPFLKVEPFLLGHYEVLDLKPNGKVASVEIVEYHHGRDEPLHAFYDSVENLFPGFETETMKSNFQILFNNAIKKHLIKDWRIGCLLSGGLDSSLVAATLSKQLKEAQVQYIFQTFAIGVEDSPDLGLGPSKSGLSLPERW</sequence>
<dbReference type="AlphaFoldDB" id="A0A834EVN5"/>
<keyword evidence="2" id="KW-0067">ATP-binding</keyword>
<evidence type="ECO:0000256" key="1">
    <source>
        <dbReference type="ARBA" id="ARBA00022741"/>
    </source>
</evidence>
<keyword evidence="1" id="KW-0547">Nucleotide-binding</keyword>